<feature type="compositionally biased region" description="Low complexity" evidence="1">
    <location>
        <begin position="235"/>
        <end position="249"/>
    </location>
</feature>
<feature type="region of interest" description="Disordered" evidence="1">
    <location>
        <begin position="1418"/>
        <end position="1440"/>
    </location>
</feature>
<feature type="region of interest" description="Disordered" evidence="1">
    <location>
        <begin position="305"/>
        <end position="347"/>
    </location>
</feature>
<feature type="region of interest" description="Disordered" evidence="1">
    <location>
        <begin position="153"/>
        <end position="293"/>
    </location>
</feature>
<dbReference type="PANTHER" id="PTHR23353:SF23">
    <property type="entry name" value="PROTEIN HAIRLESS"/>
    <property type="match status" value="1"/>
</dbReference>
<feature type="region of interest" description="Disordered" evidence="1">
    <location>
        <begin position="899"/>
        <end position="935"/>
    </location>
</feature>
<feature type="compositionally biased region" description="Low complexity" evidence="1">
    <location>
        <begin position="72"/>
        <end position="89"/>
    </location>
</feature>
<feature type="region of interest" description="Disordered" evidence="1">
    <location>
        <begin position="1454"/>
        <end position="1494"/>
    </location>
</feature>
<feature type="compositionally biased region" description="Low complexity" evidence="1">
    <location>
        <begin position="1282"/>
        <end position="1298"/>
    </location>
</feature>
<feature type="region of interest" description="Disordered" evidence="1">
    <location>
        <begin position="1196"/>
        <end position="1215"/>
    </location>
</feature>
<feature type="compositionally biased region" description="Basic and acidic residues" evidence="1">
    <location>
        <begin position="632"/>
        <end position="645"/>
    </location>
</feature>
<evidence type="ECO:0000256" key="1">
    <source>
        <dbReference type="SAM" id="MobiDB-lite"/>
    </source>
</evidence>
<dbReference type="EMBL" id="GGFK01002742">
    <property type="protein sequence ID" value="MBW36063.1"/>
    <property type="molecule type" value="Transcribed_RNA"/>
</dbReference>
<dbReference type="PANTHER" id="PTHR23353">
    <property type="entry name" value="RAB-GAP/TBC-RELATED"/>
    <property type="match status" value="1"/>
</dbReference>
<feature type="compositionally biased region" description="Low complexity" evidence="1">
    <location>
        <begin position="1421"/>
        <end position="1436"/>
    </location>
</feature>
<organism evidence="2">
    <name type="scientific">Anopheles triannulatus</name>
    <dbReference type="NCBI Taxonomy" id="58253"/>
    <lineage>
        <taxon>Eukaryota</taxon>
        <taxon>Metazoa</taxon>
        <taxon>Ecdysozoa</taxon>
        <taxon>Arthropoda</taxon>
        <taxon>Hexapoda</taxon>
        <taxon>Insecta</taxon>
        <taxon>Pterygota</taxon>
        <taxon>Neoptera</taxon>
        <taxon>Endopterygota</taxon>
        <taxon>Diptera</taxon>
        <taxon>Nematocera</taxon>
        <taxon>Culicoidea</taxon>
        <taxon>Culicidae</taxon>
        <taxon>Anophelinae</taxon>
        <taxon>Anopheles</taxon>
    </lineage>
</organism>
<feature type="region of interest" description="Disordered" evidence="1">
    <location>
        <begin position="1580"/>
        <end position="1619"/>
    </location>
</feature>
<feature type="compositionally biased region" description="Polar residues" evidence="1">
    <location>
        <begin position="158"/>
        <end position="167"/>
    </location>
</feature>
<protein>
    <submittedName>
        <fullName evidence="2">Putative mucin-19</fullName>
    </submittedName>
</protein>
<feature type="compositionally biased region" description="Polar residues" evidence="1">
    <location>
        <begin position="1346"/>
        <end position="1387"/>
    </location>
</feature>
<evidence type="ECO:0000313" key="2">
    <source>
        <dbReference type="EMBL" id="MBW36063.1"/>
    </source>
</evidence>
<feature type="region of interest" description="Disordered" evidence="1">
    <location>
        <begin position="1275"/>
        <end position="1387"/>
    </location>
</feature>
<sequence>MGKCASKQPAPGLNEFGSAPYLAICSDNDVLYINVGQSESKKSSKKADGGVHTKGTAMSFGFKKHKSFRQQTATNAAATATAPASDGVGAKTGSGGGGVGGAIIETVPGAVANQIKKFNANGNVVVLAGDATLEREKAERELVQATVISNPAVDAGFSDQNGNTGSVESVEDGGRTGGGGRSTPRLQPAKKDSHGAPYRSNRFGFRTNNIVRPASAGLQPRVVANEPDKHYSSSNNNNNNNINNNNNNNVYVTGDKRRSKSASSAASARTTFTPLPAAAGGGTGNAPPATGHHAGMMLHQHAYGGGGGAVLHRPQPKYQAPGTKITHGTTTTTAASTGAGAGDSTGGGGSISITTGATYQPVTAAKGEHKNTLRTVGGQSMVSAQQQQQHQYTPASETGQSAAPVAGTLHGKPPPAASKVGHQEQQPLVASKFTLHSSSLPKPQYPVSISLTGSCSGGPMSGNVTAIAPSARYTMDTKGAKHAVNVSRKEFAGTVGSGGAAGPVALEDTTTATTSSIRMPRQRYRSLEMVMSGRHKFEVRDLEALTTEPIVPLPLPELPSAFGSTANQRTAPLSGLIRSSELTASGLGGAADGAPDDDDIDINDNRYEVAEEEPTPTTPRKNSQSEGESFEEEKLLRDNNSSEKSLKNALIKEEAQPPSIPGGSRVSWCDVQGEQSARAPQVAPLARPQQQQKSLEKEEEDVSSVTITAGHSVFSSISAPIPMDMSLDVTNLDSVSEMLVSFTDPGTDPLPSSGAAAGADLPNRMYRNEQAKFAAMAAAISDVVLLDDETSPTDSLVSSCTDHSDDGARKPAPRHGAKKSAEKTKDKEKDVDEISPELDDLISPVSPGTPTHASNSLSLSDGGRDFLIDDEIADQPGLVFDEGSTIDVGSINLNLASQQTDTPTLKDSHNNRPTAAGGGEVTPKATPPVPKPRKILPEAYESPALSRKSGRSNGRMARAESLDTLSPCDSIASDDFMLDFDCNSSIDSIDRAARSSVGGSATGLHSLDGLQLWSELENKGGHIIREWSTLLRSNPTPSGHNTSRESITSQLPARARLLTRRLQNNATPTNGSESPRSIDSLPRRTFSGSYKTATLSQFHSNLANNNGPGSLHLTDSASTATNSAEDLTLLDKSLRNSMLQDVVHFKKELVRLRRILQEDEENLMMTDTLNPFENNNGQFFTTAAAAAVAACNNNNNNSSSLSSSAATDGQENGTTAGMEMNRQQQENVLIRESSVAALALLEDQRQELADLRRQGEMTAKDRIIRQQQNMIEKLEADREKQQQAATSATQSATVTTTSNNESASGAAGDINLTAETISTATQTERLRPVSFGGQEGLGSRNEHPTTPRNGLRTPTASNISGPNAPQQHHSHTQPPSRSAPSKTQISSVYTQLSSVRHSIAGASVPAISGAGSAANPLRRTSVGSSHNLSSVGLSSNGAKPVRTTHIGTLAVTGRQHTTGDRIPVSSRHHKLLPSPVRSTSGIVAPAPSPSNGPTIVNHTGKRSASIIKPPSSFACNGGALPTIEMKSKSAPSTPSGAKLLTAPATGASTTTTGGGGGCDDMTLGSNDRTTACVVLSSSDAGFSSGSCENESSGKSDTSDEGSETEKNLMPPSPSMPVNGKLLTSLKLLPSTGSTATTPAVAAGGGCGGDGATTLVAQPGHTANGIVGH</sequence>
<dbReference type="InterPro" id="IPR053019">
    <property type="entry name" value="GATA_zinc_finger"/>
</dbReference>
<feature type="compositionally biased region" description="Polar residues" evidence="1">
    <location>
        <begin position="1313"/>
        <end position="1323"/>
    </location>
</feature>
<name>A0A2M4A5J8_9DIPT</name>
<feature type="compositionally biased region" description="Polar residues" evidence="1">
    <location>
        <begin position="792"/>
        <end position="801"/>
    </location>
</feature>
<feature type="region of interest" description="Disordered" evidence="1">
    <location>
        <begin position="607"/>
        <end position="645"/>
    </location>
</feature>
<feature type="region of interest" description="Disordered" evidence="1">
    <location>
        <begin position="791"/>
        <end position="860"/>
    </location>
</feature>
<feature type="compositionally biased region" description="Polar residues" evidence="1">
    <location>
        <begin position="392"/>
        <end position="401"/>
    </location>
</feature>
<feature type="region of interest" description="Disordered" evidence="1">
    <location>
        <begin position="71"/>
        <end position="94"/>
    </location>
</feature>
<feature type="compositionally biased region" description="Low complexity" evidence="1">
    <location>
        <begin position="322"/>
        <end position="338"/>
    </location>
</feature>
<feature type="compositionally biased region" description="Low complexity" evidence="1">
    <location>
        <begin position="1541"/>
        <end position="1551"/>
    </location>
</feature>
<feature type="compositionally biased region" description="Basic and acidic residues" evidence="1">
    <location>
        <begin position="819"/>
        <end position="832"/>
    </location>
</feature>
<feature type="region of interest" description="Disordered" evidence="1">
    <location>
        <begin position="1526"/>
        <end position="1558"/>
    </location>
</feature>
<accession>A0A2M4A5J8</accession>
<feature type="region of interest" description="Disordered" evidence="1">
    <location>
        <begin position="381"/>
        <end position="424"/>
    </location>
</feature>
<feature type="compositionally biased region" description="Polar residues" evidence="1">
    <location>
        <begin position="846"/>
        <end position="859"/>
    </location>
</feature>
<reference evidence="2" key="1">
    <citation type="submission" date="2018-01" db="EMBL/GenBank/DDBJ databases">
        <title>An insight into the sialome of Amazonian anophelines.</title>
        <authorList>
            <person name="Ribeiro J.M."/>
            <person name="Scarpassa V."/>
            <person name="Calvo E."/>
        </authorList>
    </citation>
    <scope>NUCLEOTIDE SEQUENCE</scope>
    <source>
        <tissue evidence="2">Salivary glands</tissue>
    </source>
</reference>
<feature type="compositionally biased region" description="Low complexity" evidence="1">
    <location>
        <begin position="261"/>
        <end position="278"/>
    </location>
</feature>
<feature type="region of interest" description="Disordered" evidence="1">
    <location>
        <begin position="675"/>
        <end position="701"/>
    </location>
</feature>
<feature type="region of interest" description="Disordered" evidence="1">
    <location>
        <begin position="1061"/>
        <end position="1084"/>
    </location>
</feature>
<feature type="compositionally biased region" description="Low complexity" evidence="1">
    <location>
        <begin position="1196"/>
        <end position="1206"/>
    </location>
</feature>
<proteinExistence type="predicted"/>
<feature type="compositionally biased region" description="Polar residues" evidence="1">
    <location>
        <begin position="1068"/>
        <end position="1077"/>
    </location>
</feature>